<accession>A0ACD5T967</accession>
<dbReference type="Proteomes" id="UP001732700">
    <property type="component" value="Chromosome 1A"/>
</dbReference>
<keyword evidence="2" id="KW-1185">Reference proteome</keyword>
<name>A0ACD5T967_AVESA</name>
<organism evidence="1 2">
    <name type="scientific">Avena sativa</name>
    <name type="common">Oat</name>
    <dbReference type="NCBI Taxonomy" id="4498"/>
    <lineage>
        <taxon>Eukaryota</taxon>
        <taxon>Viridiplantae</taxon>
        <taxon>Streptophyta</taxon>
        <taxon>Embryophyta</taxon>
        <taxon>Tracheophyta</taxon>
        <taxon>Spermatophyta</taxon>
        <taxon>Magnoliopsida</taxon>
        <taxon>Liliopsida</taxon>
        <taxon>Poales</taxon>
        <taxon>Poaceae</taxon>
        <taxon>BOP clade</taxon>
        <taxon>Pooideae</taxon>
        <taxon>Poodae</taxon>
        <taxon>Poeae</taxon>
        <taxon>Poeae Chloroplast Group 1 (Aveneae type)</taxon>
        <taxon>Aveninae</taxon>
        <taxon>Avena</taxon>
    </lineage>
</organism>
<proteinExistence type="predicted"/>
<evidence type="ECO:0000313" key="2">
    <source>
        <dbReference type="Proteomes" id="UP001732700"/>
    </source>
</evidence>
<protein>
    <submittedName>
        <fullName evidence="1">Uncharacterized protein</fullName>
    </submittedName>
</protein>
<reference evidence="1" key="2">
    <citation type="submission" date="2025-09" db="UniProtKB">
        <authorList>
            <consortium name="EnsemblPlants"/>
        </authorList>
    </citation>
    <scope>IDENTIFICATION</scope>
</reference>
<reference evidence="1" key="1">
    <citation type="submission" date="2021-05" db="EMBL/GenBank/DDBJ databases">
        <authorList>
            <person name="Scholz U."/>
            <person name="Mascher M."/>
            <person name="Fiebig A."/>
        </authorList>
    </citation>
    <scope>NUCLEOTIDE SEQUENCE [LARGE SCALE GENOMIC DNA]</scope>
</reference>
<sequence>METGAMVLAVVVGFFGLGSAVLGFIAEGTKLTRDDIEVSTTQCVYPANPALALGLVAALLLLVAQIIVSAVTGCCGCCKPRAGGFSGSKRTIGVVFSVLSWVAAAIAELYFVQGASWNAPATREATEGCYYVKDGVFRRAAILSIVATVLGIKSYFTLRAAATVAVVGPASAAGEPKNGGIAMGQPVYPVYGHYPPPLPGQGYGQFPPPPAQGYGHFPPAAAPAQQHTQAV</sequence>
<dbReference type="EnsemblPlants" id="AVESA.00010b.r2.1AG0013310.1">
    <property type="protein sequence ID" value="AVESA.00010b.r2.1AG0013310.1.CDS"/>
    <property type="gene ID" value="AVESA.00010b.r2.1AG0013310"/>
</dbReference>
<evidence type="ECO:0000313" key="1">
    <source>
        <dbReference type="EnsemblPlants" id="AVESA.00010b.r2.1AG0013310.1.CDS"/>
    </source>
</evidence>